<dbReference type="Proteomes" id="UP000283805">
    <property type="component" value="Unassembled WGS sequence"/>
</dbReference>
<dbReference type="RefSeq" id="WP_170155513.1">
    <property type="nucleotide sequence ID" value="NZ_RAPO01000001.1"/>
</dbReference>
<keyword evidence="2" id="KW-1185">Reference proteome</keyword>
<evidence type="ECO:0000313" key="2">
    <source>
        <dbReference type="Proteomes" id="UP000283805"/>
    </source>
</evidence>
<proteinExistence type="predicted"/>
<accession>A0A419WQQ1</accession>
<organism evidence="1 2">
    <name type="scientific">Halopiger aswanensis</name>
    <dbReference type="NCBI Taxonomy" id="148449"/>
    <lineage>
        <taxon>Archaea</taxon>
        <taxon>Methanobacteriati</taxon>
        <taxon>Methanobacteriota</taxon>
        <taxon>Stenosarchaea group</taxon>
        <taxon>Halobacteria</taxon>
        <taxon>Halobacteriales</taxon>
        <taxon>Natrialbaceae</taxon>
        <taxon>Halopiger</taxon>
    </lineage>
</organism>
<dbReference type="EMBL" id="RAPO01000001">
    <property type="protein sequence ID" value="RKD97831.1"/>
    <property type="molecule type" value="Genomic_DNA"/>
</dbReference>
<reference evidence="1 2" key="1">
    <citation type="submission" date="2018-09" db="EMBL/GenBank/DDBJ databases">
        <title>Genomic Encyclopedia of Archaeal and Bacterial Type Strains, Phase II (KMG-II): from individual species to whole genera.</title>
        <authorList>
            <person name="Goeker M."/>
        </authorList>
    </citation>
    <scope>NUCLEOTIDE SEQUENCE [LARGE SCALE GENOMIC DNA]</scope>
    <source>
        <strain evidence="1 2">DSM 13151</strain>
    </source>
</reference>
<name>A0A419WQQ1_9EURY</name>
<gene>
    <name evidence="1" type="ORF">ATJ93_0825</name>
</gene>
<dbReference type="AlphaFoldDB" id="A0A419WQQ1"/>
<protein>
    <submittedName>
        <fullName evidence="1">Uncharacterized protein</fullName>
    </submittedName>
</protein>
<sequence length="57" mass="6211">MTDTVRIDDSIDEKIIQAQDQVEEATGTRPSKKELVRAAVNQYDVGDNNGGESGDTE</sequence>
<comment type="caution">
    <text evidence="1">The sequence shown here is derived from an EMBL/GenBank/DDBJ whole genome shotgun (WGS) entry which is preliminary data.</text>
</comment>
<evidence type="ECO:0000313" key="1">
    <source>
        <dbReference type="EMBL" id="RKD97831.1"/>
    </source>
</evidence>